<reference evidence="22" key="2">
    <citation type="submission" date="2021-08" db="EMBL/GenBank/DDBJ databases">
        <authorList>
            <person name="Dalcin Martins P."/>
        </authorList>
    </citation>
    <scope>NUCLEOTIDE SEQUENCE</scope>
    <source>
        <strain evidence="22">MAG_39</strain>
    </source>
</reference>
<dbReference type="GO" id="GO:0005525">
    <property type="term" value="F:GTP binding"/>
    <property type="evidence" value="ECO:0007669"/>
    <property type="project" value="UniProtKB-KW"/>
</dbReference>
<proteinExistence type="inferred from homology"/>
<comment type="catalytic activity">
    <reaction evidence="1 20">
        <text>D-ribulose 5-phosphate = (2S)-2-hydroxy-3-oxobutyl phosphate + formate + H(+)</text>
        <dbReference type="Rhea" id="RHEA:18457"/>
        <dbReference type="ChEBI" id="CHEBI:15378"/>
        <dbReference type="ChEBI" id="CHEBI:15740"/>
        <dbReference type="ChEBI" id="CHEBI:58121"/>
        <dbReference type="ChEBI" id="CHEBI:58830"/>
        <dbReference type="EC" id="4.1.99.12"/>
    </reaction>
</comment>
<keyword evidence="9 20" id="KW-0479">Metal-binding</keyword>
<dbReference type="NCBIfam" id="NF001591">
    <property type="entry name" value="PRK00393.1"/>
    <property type="match status" value="1"/>
</dbReference>
<feature type="binding site" evidence="20">
    <location>
        <position position="167"/>
    </location>
    <ligand>
        <name>D-ribulose 5-phosphate</name>
        <dbReference type="ChEBI" id="CHEBI:58121"/>
    </ligand>
</feature>
<feature type="binding site" evidence="20">
    <location>
        <begin position="30"/>
        <end position="31"/>
    </location>
    <ligand>
        <name>D-ribulose 5-phosphate</name>
        <dbReference type="ChEBI" id="CHEBI:58121"/>
    </ligand>
</feature>
<dbReference type="GO" id="GO:0009231">
    <property type="term" value="P:riboflavin biosynthetic process"/>
    <property type="evidence" value="ECO:0007669"/>
    <property type="project" value="UniProtKB-UniRule"/>
</dbReference>
<evidence type="ECO:0000256" key="6">
    <source>
        <dbReference type="ARBA" id="ARBA00005520"/>
    </source>
</evidence>
<evidence type="ECO:0000256" key="1">
    <source>
        <dbReference type="ARBA" id="ARBA00000141"/>
    </source>
</evidence>
<evidence type="ECO:0000256" key="9">
    <source>
        <dbReference type="ARBA" id="ARBA00022723"/>
    </source>
</evidence>
<dbReference type="NCBIfam" id="TIGR00505">
    <property type="entry name" value="ribA"/>
    <property type="match status" value="1"/>
</dbReference>
<dbReference type="Pfam" id="PF00925">
    <property type="entry name" value="GTP_cyclohydro2"/>
    <property type="match status" value="1"/>
</dbReference>
<evidence type="ECO:0000256" key="19">
    <source>
        <dbReference type="ARBA" id="ARBA00049295"/>
    </source>
</evidence>
<evidence type="ECO:0000256" key="5">
    <source>
        <dbReference type="ARBA" id="ARBA00004904"/>
    </source>
</evidence>
<comment type="function">
    <text evidence="18 20">Catalyzes the conversion of GTP to 2,5-diamino-6-ribosylamino-4(3H)-pyrimidinone 5'-phosphate (DARP), formate and pyrophosphate.</text>
</comment>
<evidence type="ECO:0000256" key="10">
    <source>
        <dbReference type="ARBA" id="ARBA00022741"/>
    </source>
</evidence>
<dbReference type="GO" id="GO:0005829">
    <property type="term" value="C:cytosol"/>
    <property type="evidence" value="ECO:0007669"/>
    <property type="project" value="TreeGrafter"/>
</dbReference>
<reference evidence="22" key="1">
    <citation type="journal article" date="2021" name="bioRxiv">
        <title>Unraveling nitrogen, sulfur and carbon metabolic pathways and microbial community transcriptional responses to substrate deprivation and toxicity stresses in a bioreactor mimicking anoxic brackish coastal sediment conditions.</title>
        <authorList>
            <person name="Martins P.D."/>
            <person name="Echeveste M.J."/>
            <person name="Arshad A."/>
            <person name="Kurth J."/>
            <person name="Ouboter H."/>
            <person name="Jetten M.S.M."/>
            <person name="Welte C.U."/>
        </authorList>
    </citation>
    <scope>NUCLEOTIDE SEQUENCE</scope>
    <source>
        <strain evidence="22">MAG_39</strain>
    </source>
</reference>
<feature type="binding site" evidence="20">
    <location>
        <position position="274"/>
    </location>
    <ligand>
        <name>Zn(2+)</name>
        <dbReference type="ChEBI" id="CHEBI:29105"/>
        <note>catalytic</note>
    </ligand>
</feature>
<feature type="domain" description="GTP cyclohydrolase II" evidence="21">
    <location>
        <begin position="211"/>
        <end position="377"/>
    </location>
</feature>
<dbReference type="FunFam" id="3.40.50.10990:FF:000001">
    <property type="entry name" value="Riboflavin biosynthesis protein RibBA"/>
    <property type="match status" value="1"/>
</dbReference>
<dbReference type="GO" id="GO:0000287">
    <property type="term" value="F:magnesium ion binding"/>
    <property type="evidence" value="ECO:0007669"/>
    <property type="project" value="UniProtKB-UniRule"/>
</dbReference>
<keyword evidence="16 20" id="KW-0456">Lyase</keyword>
<comment type="function">
    <text evidence="3 20">Catalyzes the conversion of D-ribulose 5-phosphate to formate and 3,4-dihydroxy-2-butanone 4-phosphate.</text>
</comment>
<evidence type="ECO:0000256" key="18">
    <source>
        <dbReference type="ARBA" id="ARBA00043932"/>
    </source>
</evidence>
<evidence type="ECO:0000313" key="23">
    <source>
        <dbReference type="Proteomes" id="UP000705867"/>
    </source>
</evidence>
<comment type="cofactor">
    <cofactor evidence="20">
        <name>Mg(2+)</name>
        <dbReference type="ChEBI" id="CHEBI:18420"/>
    </cofactor>
    <cofactor evidence="20">
        <name>Mn(2+)</name>
        <dbReference type="ChEBI" id="CHEBI:29035"/>
    </cofactor>
    <text evidence="20">Binds 2 divalent metal cations per subunit. Magnesium or manganese.</text>
</comment>
<feature type="binding site" evidence="20">
    <location>
        <position position="35"/>
    </location>
    <ligand>
        <name>D-ribulose 5-phosphate</name>
        <dbReference type="ChEBI" id="CHEBI:58121"/>
    </ligand>
</feature>
<evidence type="ECO:0000256" key="16">
    <source>
        <dbReference type="ARBA" id="ARBA00023239"/>
    </source>
</evidence>
<dbReference type="InterPro" id="IPR036144">
    <property type="entry name" value="RibA-like_sf"/>
</dbReference>
<comment type="pathway">
    <text evidence="5 20">Cofactor biosynthesis; riboflavin biosynthesis; 2-hydroxy-3-oxobutyl phosphate from D-ribulose 5-phosphate: step 1/1.</text>
</comment>
<feature type="binding site" evidence="20">
    <location>
        <position position="31"/>
    </location>
    <ligand>
        <name>Mg(2+)</name>
        <dbReference type="ChEBI" id="CHEBI:18420"/>
        <label>2</label>
    </ligand>
</feature>
<dbReference type="InterPro" id="IPR000926">
    <property type="entry name" value="RibA"/>
</dbReference>
<dbReference type="PANTHER" id="PTHR21327:SF18">
    <property type="entry name" value="3,4-DIHYDROXY-2-BUTANONE 4-PHOSPHATE SYNTHASE"/>
    <property type="match status" value="1"/>
</dbReference>
<dbReference type="CDD" id="cd00641">
    <property type="entry name" value="GTP_cyclohydro2"/>
    <property type="match status" value="1"/>
</dbReference>
<feature type="site" description="Essential for DHBP synthase activity" evidence="20">
    <location>
        <position position="167"/>
    </location>
</feature>
<dbReference type="GO" id="GO:0003935">
    <property type="term" value="F:GTP cyclohydrolase II activity"/>
    <property type="evidence" value="ECO:0007669"/>
    <property type="project" value="UniProtKB-UniRule"/>
</dbReference>
<accession>A0A953M1T1</accession>
<dbReference type="Pfam" id="PF00926">
    <property type="entry name" value="DHBP_synthase"/>
    <property type="match status" value="1"/>
</dbReference>
<keyword evidence="11 20" id="KW-0378">Hydrolase</keyword>
<dbReference type="FunFam" id="3.90.870.10:FF:000001">
    <property type="entry name" value="Riboflavin biosynthesis protein RibBA"/>
    <property type="match status" value="1"/>
</dbReference>
<feature type="binding site" evidence="20">
    <location>
        <position position="272"/>
    </location>
    <ligand>
        <name>Zn(2+)</name>
        <dbReference type="ChEBI" id="CHEBI:29105"/>
        <note>catalytic</note>
    </ligand>
</feature>
<dbReference type="SUPFAM" id="SSF142695">
    <property type="entry name" value="RibA-like"/>
    <property type="match status" value="1"/>
</dbReference>
<feature type="binding site" evidence="20">
    <location>
        <position position="261"/>
    </location>
    <ligand>
        <name>Zn(2+)</name>
        <dbReference type="ChEBI" id="CHEBI:29105"/>
        <note>catalytic</note>
    </ligand>
</feature>
<evidence type="ECO:0000256" key="15">
    <source>
        <dbReference type="ARBA" id="ARBA00023211"/>
    </source>
</evidence>
<feature type="active site" description="Proton acceptor; for GTP cyclohydrolase activity" evidence="20">
    <location>
        <position position="333"/>
    </location>
</feature>
<dbReference type="HAMAP" id="MF_01283">
    <property type="entry name" value="RibBA"/>
    <property type="match status" value="1"/>
</dbReference>
<dbReference type="InterPro" id="IPR016299">
    <property type="entry name" value="Riboflavin_synth_RibBA"/>
</dbReference>
<evidence type="ECO:0000256" key="20">
    <source>
        <dbReference type="HAMAP-Rule" id="MF_01283"/>
    </source>
</evidence>
<dbReference type="Proteomes" id="UP000705867">
    <property type="component" value="Unassembled WGS sequence"/>
</dbReference>
<keyword evidence="12 20" id="KW-0862">Zinc</keyword>
<feature type="binding site" evidence="20">
    <location>
        <position position="31"/>
    </location>
    <ligand>
        <name>Mg(2+)</name>
        <dbReference type="ChEBI" id="CHEBI:18420"/>
        <label>1</label>
    </ligand>
</feature>
<dbReference type="GO" id="GO:0030145">
    <property type="term" value="F:manganese ion binding"/>
    <property type="evidence" value="ECO:0007669"/>
    <property type="project" value="UniProtKB-UniRule"/>
</dbReference>
<evidence type="ECO:0000313" key="22">
    <source>
        <dbReference type="EMBL" id="MBZ0156168.1"/>
    </source>
</evidence>
<dbReference type="HAMAP" id="MF_00179">
    <property type="entry name" value="RibA"/>
    <property type="match status" value="1"/>
</dbReference>
<comment type="pathway">
    <text evidence="4 20">Cofactor biosynthesis; riboflavin biosynthesis; 5-amino-6-(D-ribitylamino)uracil from GTP: step 1/4.</text>
</comment>
<evidence type="ECO:0000256" key="14">
    <source>
        <dbReference type="ARBA" id="ARBA00023134"/>
    </source>
</evidence>
<dbReference type="NCBIfam" id="TIGR00506">
    <property type="entry name" value="ribB"/>
    <property type="match status" value="1"/>
</dbReference>
<evidence type="ECO:0000256" key="13">
    <source>
        <dbReference type="ARBA" id="ARBA00022842"/>
    </source>
</evidence>
<gene>
    <name evidence="20" type="primary">ribBA</name>
    <name evidence="22" type="ORF">K8I29_08125</name>
</gene>
<dbReference type="SUPFAM" id="SSF55821">
    <property type="entry name" value="YrdC/RibB"/>
    <property type="match status" value="1"/>
</dbReference>
<comment type="catalytic activity">
    <reaction evidence="19 20">
        <text>GTP + 4 H2O = 2,5-diamino-6-hydroxy-4-(5-phosphoribosylamino)-pyrimidine + formate + 2 phosphate + 3 H(+)</text>
        <dbReference type="Rhea" id="RHEA:23704"/>
        <dbReference type="ChEBI" id="CHEBI:15377"/>
        <dbReference type="ChEBI" id="CHEBI:15378"/>
        <dbReference type="ChEBI" id="CHEBI:15740"/>
        <dbReference type="ChEBI" id="CHEBI:37565"/>
        <dbReference type="ChEBI" id="CHEBI:43474"/>
        <dbReference type="ChEBI" id="CHEBI:58614"/>
        <dbReference type="EC" id="3.5.4.25"/>
    </reaction>
</comment>
<feature type="binding site" evidence="20">
    <location>
        <position position="361"/>
    </location>
    <ligand>
        <name>GTP</name>
        <dbReference type="ChEBI" id="CHEBI:37565"/>
    </ligand>
</feature>
<dbReference type="InterPro" id="IPR032677">
    <property type="entry name" value="GTP_cyclohydro_II"/>
</dbReference>
<dbReference type="EMBL" id="JAIOIV010000067">
    <property type="protein sequence ID" value="MBZ0156168.1"/>
    <property type="molecule type" value="Genomic_DNA"/>
</dbReference>
<dbReference type="GO" id="GO:0008686">
    <property type="term" value="F:3,4-dihydroxy-2-butanone-4-phosphate synthase activity"/>
    <property type="evidence" value="ECO:0007669"/>
    <property type="project" value="UniProtKB-UniRule"/>
</dbReference>
<feature type="binding site" evidence="20">
    <location>
        <position position="321"/>
    </location>
    <ligand>
        <name>GTP</name>
        <dbReference type="ChEBI" id="CHEBI:37565"/>
    </ligand>
</feature>
<protein>
    <recommendedName>
        <fullName evidence="20">Riboflavin biosynthesis protein RibBA</fullName>
    </recommendedName>
    <domain>
        <recommendedName>
            <fullName evidence="20">3,4-dihydroxy-2-butanone 4-phosphate synthase</fullName>
            <shortName evidence="20">DHBP synthase</shortName>
            <ecNumber evidence="20">4.1.99.12</ecNumber>
        </recommendedName>
    </domain>
    <domain>
        <recommendedName>
            <fullName evidence="20">GTP cyclohydrolase-2</fullName>
            <ecNumber evidence="20">3.5.4.25</ecNumber>
        </recommendedName>
        <alternativeName>
            <fullName evidence="20">GTP cyclohydrolase II</fullName>
        </alternativeName>
    </domain>
</protein>
<evidence type="ECO:0000256" key="17">
    <source>
        <dbReference type="ARBA" id="ARBA00023268"/>
    </source>
</evidence>
<evidence type="ECO:0000256" key="7">
    <source>
        <dbReference type="ARBA" id="ARBA00008976"/>
    </source>
</evidence>
<organism evidence="22 23">
    <name type="scientific">Candidatus Nitrobium versatile</name>
    <dbReference type="NCBI Taxonomy" id="2884831"/>
    <lineage>
        <taxon>Bacteria</taxon>
        <taxon>Pseudomonadati</taxon>
        <taxon>Nitrospirota</taxon>
        <taxon>Nitrospiria</taxon>
        <taxon>Nitrospirales</taxon>
        <taxon>Nitrospiraceae</taxon>
        <taxon>Candidatus Nitrobium</taxon>
    </lineage>
</organism>
<dbReference type="NCBIfam" id="NF006803">
    <property type="entry name" value="PRK09311.1"/>
    <property type="match status" value="1"/>
</dbReference>
<evidence type="ECO:0000256" key="4">
    <source>
        <dbReference type="ARBA" id="ARBA00004853"/>
    </source>
</evidence>
<feature type="site" description="Essential for DHBP synthase activity" evidence="20">
    <location>
        <position position="129"/>
    </location>
</feature>
<dbReference type="EC" id="4.1.99.12" evidence="20"/>
<dbReference type="InterPro" id="IPR000422">
    <property type="entry name" value="DHBP_synthase_RibB"/>
</dbReference>
<dbReference type="GO" id="GO:0008270">
    <property type="term" value="F:zinc ion binding"/>
    <property type="evidence" value="ECO:0007669"/>
    <property type="project" value="UniProtKB-UniRule"/>
</dbReference>
<feature type="binding site" evidence="20">
    <location>
        <begin position="256"/>
        <end position="260"/>
    </location>
    <ligand>
        <name>GTP</name>
        <dbReference type="ChEBI" id="CHEBI:37565"/>
    </ligand>
</feature>
<comment type="similarity">
    <text evidence="6 20">In the N-terminal section; belongs to the DHBP synthase family.</text>
</comment>
<comment type="cofactor">
    <cofactor evidence="2">
        <name>Mn(2+)</name>
        <dbReference type="ChEBI" id="CHEBI:29035"/>
    </cofactor>
</comment>
<keyword evidence="14 20" id="KW-0342">GTP-binding</keyword>
<keyword evidence="8 20" id="KW-0686">Riboflavin biosynthesis</keyword>
<dbReference type="PANTHER" id="PTHR21327">
    <property type="entry name" value="GTP CYCLOHYDROLASE II-RELATED"/>
    <property type="match status" value="1"/>
</dbReference>
<evidence type="ECO:0000259" key="21">
    <source>
        <dbReference type="Pfam" id="PF00925"/>
    </source>
</evidence>
<sequence length="404" mass="44509">MEKYKFNTIEEALQDIARGKMVILVDDEDRENEGDLCMAAEKVTPDAINFMAKYGRGLICLSLSPQRVEELGLPMMTDDNTSSFGTAFTVSIEAKKGVTTGISAHDRAVTIKTAIDPNTKPEDIARPGHVFPLRAKPGGVLQRAGQTEGSVDLARLAGLTPAGVICEIMNDDGTMARVPHLVEFSKKHSLKVITVKDLIQYRMRTERFVKRVATVQMPTKYGGDFTAIAYANDVDPNVHIALVKGEISPDDKVLVRVHSECLTGDVFGSKRCDCGDQLHKAMEIIRHEGKGIILYMRQEGRGIGLANKLRAYELQDKGLDTVEANLKLGFKADLRDYGIGAQILVDLGVKKMRIITNNPKKIVGLEGYGLKVVERVPAEVAPHDKNIVYLQTKKKKLGHMLENV</sequence>
<dbReference type="HAMAP" id="MF_00180">
    <property type="entry name" value="RibB"/>
    <property type="match status" value="1"/>
</dbReference>
<dbReference type="AlphaFoldDB" id="A0A953M1T1"/>
<dbReference type="Gene3D" id="3.40.50.10990">
    <property type="entry name" value="GTP cyclohydrolase II"/>
    <property type="match status" value="1"/>
</dbReference>
<evidence type="ECO:0000256" key="11">
    <source>
        <dbReference type="ARBA" id="ARBA00022801"/>
    </source>
</evidence>
<keyword evidence="13 20" id="KW-0460">Magnesium</keyword>
<keyword evidence="15 20" id="KW-0464">Manganese</keyword>
<dbReference type="Gene3D" id="3.90.870.10">
    <property type="entry name" value="DHBP synthase"/>
    <property type="match status" value="1"/>
</dbReference>
<feature type="binding site" evidence="20">
    <location>
        <position position="277"/>
    </location>
    <ligand>
        <name>GTP</name>
        <dbReference type="ChEBI" id="CHEBI:37565"/>
    </ligand>
</feature>
<evidence type="ECO:0000256" key="2">
    <source>
        <dbReference type="ARBA" id="ARBA00001936"/>
    </source>
</evidence>
<comment type="similarity">
    <text evidence="7 20">In the C-terminal section; belongs to the GTP cyclohydrolase II family.</text>
</comment>
<dbReference type="EC" id="3.5.4.25" evidence="20"/>
<feature type="active site" description="Nucleophile; for GTP cyclohydrolase activity" evidence="20">
    <location>
        <position position="335"/>
    </location>
</feature>
<comment type="cofactor">
    <cofactor evidence="20">
        <name>Zn(2+)</name>
        <dbReference type="ChEBI" id="CHEBI:29105"/>
    </cofactor>
    <text evidence="20">Binds 1 zinc ion per subunit.</text>
</comment>
<evidence type="ECO:0000256" key="8">
    <source>
        <dbReference type="ARBA" id="ARBA00022619"/>
    </source>
</evidence>
<keyword evidence="10 20" id="KW-0547">Nucleotide-binding</keyword>
<comment type="caution">
    <text evidence="22">The sequence shown here is derived from an EMBL/GenBank/DDBJ whole genome shotgun (WGS) entry which is preliminary data.</text>
</comment>
<feature type="binding site" evidence="20">
    <location>
        <position position="356"/>
    </location>
    <ligand>
        <name>GTP</name>
        <dbReference type="ChEBI" id="CHEBI:37565"/>
    </ligand>
</feature>
<dbReference type="InterPro" id="IPR017945">
    <property type="entry name" value="DHBP_synth_RibB-like_a/b_dom"/>
</dbReference>
<feature type="region of interest" description="GTP cyclohydrolase II" evidence="20">
    <location>
        <begin position="205"/>
        <end position="404"/>
    </location>
</feature>
<keyword evidence="17 20" id="KW-0511">Multifunctional enzyme</keyword>
<comment type="caution">
    <text evidence="20">Lacks conserved residue(s) required for the propagation of feature annotation.</text>
</comment>
<dbReference type="PIRSF" id="PIRSF001259">
    <property type="entry name" value="RibA"/>
    <property type="match status" value="1"/>
</dbReference>
<feature type="region of interest" description="DHBP synthase" evidence="20">
    <location>
        <begin position="1"/>
        <end position="204"/>
    </location>
</feature>
<evidence type="ECO:0000256" key="12">
    <source>
        <dbReference type="ARBA" id="ARBA00022833"/>
    </source>
</evidence>
<evidence type="ECO:0000256" key="3">
    <source>
        <dbReference type="ARBA" id="ARBA00002284"/>
    </source>
</evidence>
<name>A0A953M1T1_9BACT</name>
<feature type="binding site" evidence="20">
    <location>
        <begin position="299"/>
        <end position="301"/>
    </location>
    <ligand>
        <name>GTP</name>
        <dbReference type="ChEBI" id="CHEBI:37565"/>
    </ligand>
</feature>